<dbReference type="InterPro" id="IPR006145">
    <property type="entry name" value="PsdUridine_synth_RsuA/RluA"/>
</dbReference>
<evidence type="ECO:0000256" key="5">
    <source>
        <dbReference type="RuleBase" id="RU362028"/>
    </source>
</evidence>
<comment type="catalytic activity">
    <reaction evidence="3">
        <text>uridine(1911/1915/1917) in 23S rRNA = pseudouridine(1911/1915/1917) in 23S rRNA</text>
        <dbReference type="Rhea" id="RHEA:42524"/>
        <dbReference type="Rhea" id="RHEA-COMP:10097"/>
        <dbReference type="Rhea" id="RHEA-COMP:10098"/>
        <dbReference type="ChEBI" id="CHEBI:65314"/>
        <dbReference type="ChEBI" id="CHEBI:65315"/>
        <dbReference type="EC" id="5.4.99.23"/>
    </reaction>
</comment>
<evidence type="ECO:0000256" key="3">
    <source>
        <dbReference type="ARBA" id="ARBA00036882"/>
    </source>
</evidence>
<evidence type="ECO:0000256" key="1">
    <source>
        <dbReference type="ARBA" id="ARBA00010876"/>
    </source>
</evidence>
<evidence type="ECO:0000256" key="2">
    <source>
        <dbReference type="ARBA" id="ARBA00023235"/>
    </source>
</evidence>
<comment type="function">
    <text evidence="5">Responsible for synthesis of pseudouridine from uracil.</text>
</comment>
<dbReference type="SUPFAM" id="SSF55174">
    <property type="entry name" value="Alpha-L RNA-binding motif"/>
    <property type="match status" value="1"/>
</dbReference>
<dbReference type="PROSITE" id="PS50889">
    <property type="entry name" value="S4"/>
    <property type="match status" value="1"/>
</dbReference>
<dbReference type="SUPFAM" id="SSF55120">
    <property type="entry name" value="Pseudouridine synthase"/>
    <property type="match status" value="1"/>
</dbReference>
<dbReference type="InterPro" id="IPR050188">
    <property type="entry name" value="RluA_PseudoU_synthase"/>
</dbReference>
<dbReference type="PROSITE" id="PS01129">
    <property type="entry name" value="PSI_RLU"/>
    <property type="match status" value="1"/>
</dbReference>
<keyword evidence="2 5" id="KW-0413">Isomerase</keyword>
<accession>A0ABU4UEJ2</accession>
<dbReference type="PANTHER" id="PTHR21600">
    <property type="entry name" value="MITOCHONDRIAL RNA PSEUDOURIDINE SYNTHASE"/>
    <property type="match status" value="1"/>
</dbReference>
<dbReference type="Proteomes" id="UP001284537">
    <property type="component" value="Unassembled WGS sequence"/>
</dbReference>
<evidence type="ECO:0000256" key="4">
    <source>
        <dbReference type="PROSITE-ProRule" id="PRU00182"/>
    </source>
</evidence>
<dbReference type="RefSeq" id="WP_319961612.1">
    <property type="nucleotide sequence ID" value="NZ_JAXARY010000009.1"/>
</dbReference>
<dbReference type="InterPro" id="IPR020103">
    <property type="entry name" value="PsdUridine_synth_cat_dom_sf"/>
</dbReference>
<dbReference type="Pfam" id="PF00849">
    <property type="entry name" value="PseudoU_synth_2"/>
    <property type="match status" value="1"/>
</dbReference>
<dbReference type="InterPro" id="IPR036986">
    <property type="entry name" value="S4_RNA-bd_sf"/>
</dbReference>
<comment type="similarity">
    <text evidence="1 5">Belongs to the pseudouridine synthase RluA family.</text>
</comment>
<evidence type="ECO:0000313" key="7">
    <source>
        <dbReference type="EMBL" id="MDX8127876.1"/>
    </source>
</evidence>
<dbReference type="Gene3D" id="3.10.290.10">
    <property type="entry name" value="RNA-binding S4 domain"/>
    <property type="match status" value="1"/>
</dbReference>
<dbReference type="NCBIfam" id="NF008385">
    <property type="entry name" value="PRK11180.1"/>
    <property type="match status" value="1"/>
</dbReference>
<reference evidence="7 8" key="1">
    <citation type="submission" date="2023-11" db="EMBL/GenBank/DDBJ databases">
        <authorList>
            <person name="Ouyang M.-Y."/>
        </authorList>
    </citation>
    <scope>NUCLEOTIDE SEQUENCE [LARGE SCALE GENOMIC DNA]</scope>
    <source>
        <strain evidence="7 8">OY6</strain>
    </source>
</reference>
<evidence type="ECO:0000259" key="6">
    <source>
        <dbReference type="SMART" id="SM00363"/>
    </source>
</evidence>
<dbReference type="InterPro" id="IPR002942">
    <property type="entry name" value="S4_RNA-bd"/>
</dbReference>
<keyword evidence="8" id="KW-1185">Reference proteome</keyword>
<comment type="caution">
    <text evidence="7">The sequence shown here is derived from an EMBL/GenBank/DDBJ whole genome shotgun (WGS) entry which is preliminary data.</text>
</comment>
<proteinExistence type="inferred from homology"/>
<protein>
    <recommendedName>
        <fullName evidence="5">Pseudouridine synthase</fullName>
        <ecNumber evidence="5">5.4.99.-</ecNumber>
    </recommendedName>
</protein>
<sequence length="317" mass="35704">MTILTARVPEELAGMRLDQCLAEVFPDYSRSKLQTWIKAGRVLVNGEVMKGREKLDGGEEIELDAEAERVIEYAPQEIPLDIVYEDDSLLIVNKPAGLVVHPAVGNWDGTLVNALLNHAPNLDTLPRAGIVHRIDKDTSGLLMIAKTLQAHNSLVEQLQARSIHREYLALVKGWMTAGGTVDEPIGRHPVDRKRNAVVRRGGKEAITHYRLEQRFKRHTLIRVKLETGRTHQIRVHMSHINYPLVGDQVYGGRFQMPADCNPALAEALRNFKRQALHAAKLGLEHPETGEYCEWEQPIPEDMQNLLKLLAENELDQA</sequence>
<organism evidence="7 8">
    <name type="scientific">Methylomonas defluvii</name>
    <dbReference type="NCBI Taxonomy" id="3045149"/>
    <lineage>
        <taxon>Bacteria</taxon>
        <taxon>Pseudomonadati</taxon>
        <taxon>Pseudomonadota</taxon>
        <taxon>Gammaproteobacteria</taxon>
        <taxon>Methylococcales</taxon>
        <taxon>Methylococcaceae</taxon>
        <taxon>Methylomonas</taxon>
    </lineage>
</organism>
<dbReference type="EMBL" id="JAXARY010000009">
    <property type="protein sequence ID" value="MDX8127876.1"/>
    <property type="molecule type" value="Genomic_DNA"/>
</dbReference>
<evidence type="ECO:0000313" key="8">
    <source>
        <dbReference type="Proteomes" id="UP001284537"/>
    </source>
</evidence>
<gene>
    <name evidence="7" type="primary">rluD</name>
    <name evidence="7" type="ORF">QLH52_11335</name>
</gene>
<dbReference type="CDD" id="cd02869">
    <property type="entry name" value="PseudoU_synth_RluA_like"/>
    <property type="match status" value="1"/>
</dbReference>
<dbReference type="PANTHER" id="PTHR21600:SF44">
    <property type="entry name" value="RIBOSOMAL LARGE SUBUNIT PSEUDOURIDINE SYNTHASE D"/>
    <property type="match status" value="1"/>
</dbReference>
<dbReference type="CDD" id="cd00165">
    <property type="entry name" value="S4"/>
    <property type="match status" value="1"/>
</dbReference>
<keyword evidence="4" id="KW-0694">RNA-binding</keyword>
<dbReference type="Pfam" id="PF01479">
    <property type="entry name" value="S4"/>
    <property type="match status" value="1"/>
</dbReference>
<dbReference type="EC" id="5.4.99.-" evidence="5"/>
<comment type="catalytic activity">
    <reaction evidence="5">
        <text>a uridine in RNA = a pseudouridine in RNA</text>
        <dbReference type="Rhea" id="RHEA:48348"/>
        <dbReference type="Rhea" id="RHEA-COMP:12068"/>
        <dbReference type="Rhea" id="RHEA-COMP:12069"/>
        <dbReference type="ChEBI" id="CHEBI:65314"/>
        <dbReference type="ChEBI" id="CHEBI:65315"/>
    </reaction>
</comment>
<name>A0ABU4UEJ2_9GAMM</name>
<dbReference type="Gene3D" id="3.30.2350.10">
    <property type="entry name" value="Pseudouridine synthase"/>
    <property type="match status" value="1"/>
</dbReference>
<dbReference type="SMART" id="SM00363">
    <property type="entry name" value="S4"/>
    <property type="match status" value="1"/>
</dbReference>
<dbReference type="InterPro" id="IPR006224">
    <property type="entry name" value="PsdUridine_synth_RluA-like_CS"/>
</dbReference>
<dbReference type="NCBIfam" id="TIGR00005">
    <property type="entry name" value="rluA_subfam"/>
    <property type="match status" value="1"/>
</dbReference>
<dbReference type="InterPro" id="IPR006225">
    <property type="entry name" value="PsdUridine_synth_RluC/D"/>
</dbReference>
<dbReference type="GO" id="GO:0160140">
    <property type="term" value="F:23S rRNA pseudouridine(1911/1915/1917) synthase activity"/>
    <property type="evidence" value="ECO:0007669"/>
    <property type="project" value="UniProtKB-EC"/>
</dbReference>
<feature type="domain" description="RNA-binding S4" evidence="6">
    <location>
        <begin position="15"/>
        <end position="75"/>
    </location>
</feature>